<dbReference type="EMBL" id="QXGD01001722">
    <property type="protein sequence ID" value="KAE9200313.1"/>
    <property type="molecule type" value="Genomic_DNA"/>
</dbReference>
<evidence type="ECO:0000313" key="10">
    <source>
        <dbReference type="EMBL" id="KAE9289865.1"/>
    </source>
</evidence>
<accession>A0A6A3QZ41</accession>
<proteinExistence type="predicted"/>
<evidence type="ECO:0000313" key="5">
    <source>
        <dbReference type="EMBL" id="KAE9086567.1"/>
    </source>
</evidence>
<dbReference type="Proteomes" id="UP000440367">
    <property type="component" value="Unassembled WGS sequence"/>
</dbReference>
<evidence type="ECO:0000313" key="4">
    <source>
        <dbReference type="EMBL" id="KAE9086384.1"/>
    </source>
</evidence>
<evidence type="ECO:0000313" key="17">
    <source>
        <dbReference type="Proteomes" id="UP000441208"/>
    </source>
</evidence>
<evidence type="ECO:0000313" key="19">
    <source>
        <dbReference type="Proteomes" id="UP000476176"/>
    </source>
</evidence>
<dbReference type="EMBL" id="QXFW01001659">
    <property type="protein sequence ID" value="KAE8987614.1"/>
    <property type="molecule type" value="Genomic_DNA"/>
</dbReference>
<protein>
    <recommendedName>
        <fullName evidence="22">Secreted protein</fullName>
    </recommendedName>
</protein>
<reference evidence="12 13" key="1">
    <citation type="submission" date="2018-08" db="EMBL/GenBank/DDBJ databases">
        <title>Genomic investigation of the strawberry pathogen Phytophthora fragariae indicates pathogenicity is determined by transcriptional variation in three key races.</title>
        <authorList>
            <person name="Adams T.M."/>
            <person name="Armitage A.D."/>
            <person name="Sobczyk M.K."/>
            <person name="Bates H.J."/>
            <person name="Dunwell J.M."/>
            <person name="Nellist C.F."/>
            <person name="Harrison R.J."/>
        </authorList>
    </citation>
    <scope>NUCLEOTIDE SEQUENCE [LARGE SCALE GENOMIC DNA]</scope>
    <source>
        <strain evidence="10 14">A4</strain>
        <strain evidence="9 15">BC-1</strain>
        <strain evidence="8 19">BC-23</strain>
        <strain evidence="7 13">NOV-27</strain>
        <strain evidence="6 16">NOV-5</strain>
        <strain evidence="5 17">NOV-71</strain>
        <strain evidence="11 20">NOV-77</strain>
        <strain evidence="2 12">NOV-9</strain>
        <strain evidence="4 21">ONT-3</strain>
        <strain evidence="3 18">SCRP245</strain>
    </source>
</reference>
<evidence type="ECO:0000313" key="2">
    <source>
        <dbReference type="EMBL" id="KAE8928174.1"/>
    </source>
</evidence>
<dbReference type="EMBL" id="QXGC01001655">
    <property type="protein sequence ID" value="KAE9198573.1"/>
    <property type="molecule type" value="Genomic_DNA"/>
</dbReference>
<dbReference type="EMBL" id="QXGE01001655">
    <property type="protein sequence ID" value="KAE9289865.1"/>
    <property type="molecule type" value="Genomic_DNA"/>
</dbReference>
<dbReference type="EMBL" id="QXFZ01001685">
    <property type="protein sequence ID" value="KAE9086567.1"/>
    <property type="molecule type" value="Genomic_DNA"/>
</dbReference>
<evidence type="ECO:0000313" key="21">
    <source>
        <dbReference type="Proteomes" id="UP000488956"/>
    </source>
</evidence>
<dbReference type="Proteomes" id="UP000476176">
    <property type="component" value="Unassembled WGS sequence"/>
</dbReference>
<dbReference type="Proteomes" id="UP000429523">
    <property type="component" value="Unassembled WGS sequence"/>
</dbReference>
<dbReference type="EMBL" id="QXFY01001676">
    <property type="protein sequence ID" value="KAE9312042.1"/>
    <property type="molecule type" value="Genomic_DNA"/>
</dbReference>
<evidence type="ECO:0000313" key="6">
    <source>
        <dbReference type="EMBL" id="KAE9118044.1"/>
    </source>
</evidence>
<evidence type="ECO:0000313" key="9">
    <source>
        <dbReference type="EMBL" id="KAE9200313.1"/>
    </source>
</evidence>
<feature type="signal peptide" evidence="1">
    <location>
        <begin position="1"/>
        <end position="19"/>
    </location>
</feature>
<dbReference type="Proteomes" id="UP000440732">
    <property type="component" value="Unassembled WGS sequence"/>
</dbReference>
<evidence type="ECO:0000313" key="14">
    <source>
        <dbReference type="Proteomes" id="UP000437068"/>
    </source>
</evidence>
<evidence type="ECO:0000313" key="16">
    <source>
        <dbReference type="Proteomes" id="UP000440732"/>
    </source>
</evidence>
<dbReference type="EMBL" id="QXGB01001697">
    <property type="protein sequence ID" value="KAE9186861.1"/>
    <property type="molecule type" value="Genomic_DNA"/>
</dbReference>
<evidence type="ECO:0008006" key="22">
    <source>
        <dbReference type="Google" id="ProtNLM"/>
    </source>
</evidence>
<dbReference type="Proteomes" id="UP000433483">
    <property type="component" value="Unassembled WGS sequence"/>
</dbReference>
<sequence>MRALTMFLVGVQWTTRILSVKIRVLRSVLVSVIPYRTTAPTTNPFDLDEPIHVQSRTSPEAVRDLQILLFIQPITVSGSLECSALGPPSQIPLALF</sequence>
<evidence type="ECO:0000313" key="11">
    <source>
        <dbReference type="EMBL" id="KAE9312042.1"/>
    </source>
</evidence>
<evidence type="ECO:0000313" key="13">
    <source>
        <dbReference type="Proteomes" id="UP000433483"/>
    </source>
</evidence>
<dbReference type="Proteomes" id="UP000441208">
    <property type="component" value="Unassembled WGS sequence"/>
</dbReference>
<dbReference type="AlphaFoldDB" id="A0A6A3QZ41"/>
<evidence type="ECO:0000313" key="7">
    <source>
        <dbReference type="EMBL" id="KAE9186861.1"/>
    </source>
</evidence>
<keyword evidence="13" id="KW-1185">Reference proteome</keyword>
<dbReference type="Proteomes" id="UP000488956">
    <property type="component" value="Unassembled WGS sequence"/>
</dbReference>
<feature type="chain" id="PRO_5036165774" description="Secreted protein" evidence="1">
    <location>
        <begin position="20"/>
        <end position="96"/>
    </location>
</feature>
<gene>
    <name evidence="10" type="ORF">PF001_g19841</name>
    <name evidence="9" type="ORF">PF002_g21869</name>
    <name evidence="8" type="ORF">PF004_g19505</name>
    <name evidence="7" type="ORF">PF005_g20680</name>
    <name evidence="6" type="ORF">PF006_g18681</name>
    <name evidence="5" type="ORF">PF007_g20727</name>
    <name evidence="11" type="ORF">PF008_g20055</name>
    <name evidence="2" type="ORF">PF009_g21673</name>
    <name evidence="4" type="ORF">PF010_g20105</name>
    <name evidence="3" type="ORF">PF011_g19506</name>
</gene>
<evidence type="ECO:0000313" key="18">
    <source>
        <dbReference type="Proteomes" id="UP000460718"/>
    </source>
</evidence>
<comment type="caution">
    <text evidence="5">The sequence shown here is derived from an EMBL/GenBank/DDBJ whole genome shotgun (WGS) entry which is preliminary data.</text>
</comment>
<evidence type="ECO:0000256" key="1">
    <source>
        <dbReference type="SAM" id="SignalP"/>
    </source>
</evidence>
<dbReference type="Proteomes" id="UP000460718">
    <property type="component" value="Unassembled WGS sequence"/>
</dbReference>
<evidence type="ECO:0000313" key="8">
    <source>
        <dbReference type="EMBL" id="KAE9198573.1"/>
    </source>
</evidence>
<organism evidence="5 17">
    <name type="scientific">Phytophthora fragariae</name>
    <dbReference type="NCBI Taxonomy" id="53985"/>
    <lineage>
        <taxon>Eukaryota</taxon>
        <taxon>Sar</taxon>
        <taxon>Stramenopiles</taxon>
        <taxon>Oomycota</taxon>
        <taxon>Peronosporomycetes</taxon>
        <taxon>Peronosporales</taxon>
        <taxon>Peronosporaceae</taxon>
        <taxon>Phytophthora</taxon>
    </lineage>
</organism>
<dbReference type="Proteomes" id="UP000486351">
    <property type="component" value="Unassembled WGS sequence"/>
</dbReference>
<dbReference type="EMBL" id="QXGA01001477">
    <property type="protein sequence ID" value="KAE9118044.1"/>
    <property type="molecule type" value="Genomic_DNA"/>
</dbReference>
<name>A0A6A3QZ41_9STRA</name>
<dbReference type="Proteomes" id="UP000437068">
    <property type="component" value="Unassembled WGS sequence"/>
</dbReference>
<dbReference type="EMBL" id="QXFX01001683">
    <property type="protein sequence ID" value="KAE9086384.1"/>
    <property type="molecule type" value="Genomic_DNA"/>
</dbReference>
<dbReference type="EMBL" id="QXGF01001727">
    <property type="protein sequence ID" value="KAE8928174.1"/>
    <property type="molecule type" value="Genomic_DNA"/>
</dbReference>
<evidence type="ECO:0000313" key="3">
    <source>
        <dbReference type="EMBL" id="KAE8987614.1"/>
    </source>
</evidence>
<evidence type="ECO:0000313" key="12">
    <source>
        <dbReference type="Proteomes" id="UP000429523"/>
    </source>
</evidence>
<evidence type="ECO:0000313" key="15">
    <source>
        <dbReference type="Proteomes" id="UP000440367"/>
    </source>
</evidence>
<keyword evidence="1" id="KW-0732">Signal</keyword>
<evidence type="ECO:0000313" key="20">
    <source>
        <dbReference type="Proteomes" id="UP000486351"/>
    </source>
</evidence>